<evidence type="ECO:0000313" key="1">
    <source>
        <dbReference type="EMBL" id="GGK83504.1"/>
    </source>
</evidence>
<sequence>MTPQPTVGEIVAITTIDSDPLLLVSSASDDHVTGVLLADLPTGPLRRLQASNPDTATRRQLAQTINRTDDRTSFTVPHTDYALVERDSSRPNPFAGGEN</sequence>
<dbReference type="OrthoDB" id="221412at2157"/>
<reference evidence="1" key="2">
    <citation type="submission" date="2020-09" db="EMBL/GenBank/DDBJ databases">
        <authorList>
            <person name="Sun Q."/>
            <person name="Ohkuma M."/>
        </authorList>
    </citation>
    <scope>NUCLEOTIDE SEQUENCE</scope>
    <source>
        <strain evidence="1">JCM 19018</strain>
    </source>
</reference>
<evidence type="ECO:0000313" key="2">
    <source>
        <dbReference type="Proteomes" id="UP000614221"/>
    </source>
</evidence>
<dbReference type="Proteomes" id="UP000614221">
    <property type="component" value="Unassembled WGS sequence"/>
</dbReference>
<organism evidence="1 2">
    <name type="scientific">Haloarcula sebkhae</name>
    <dbReference type="NCBI Taxonomy" id="932660"/>
    <lineage>
        <taxon>Archaea</taxon>
        <taxon>Methanobacteriati</taxon>
        <taxon>Methanobacteriota</taxon>
        <taxon>Stenosarchaea group</taxon>
        <taxon>Halobacteria</taxon>
        <taxon>Halobacteriales</taxon>
        <taxon>Haloarculaceae</taxon>
        <taxon>Haloarcula</taxon>
    </lineage>
</organism>
<dbReference type="RefSeq" id="WP_188980638.1">
    <property type="nucleotide sequence ID" value="NZ_BMPD01000010.1"/>
</dbReference>
<name>A0A830ERR3_9EURY</name>
<comment type="caution">
    <text evidence="1">The sequence shown here is derived from an EMBL/GenBank/DDBJ whole genome shotgun (WGS) entry which is preliminary data.</text>
</comment>
<gene>
    <name evidence="1" type="ORF">GCM10009067_39640</name>
</gene>
<dbReference type="EMBL" id="BMPD01000010">
    <property type="protein sequence ID" value="GGK83504.1"/>
    <property type="molecule type" value="Genomic_DNA"/>
</dbReference>
<accession>A0A830ERR3</accession>
<proteinExistence type="predicted"/>
<protein>
    <submittedName>
        <fullName evidence="1">Uncharacterized protein</fullName>
    </submittedName>
</protein>
<reference evidence="1" key="1">
    <citation type="journal article" date="2014" name="Int. J. Syst. Evol. Microbiol.">
        <title>Complete genome sequence of Corynebacterium casei LMG S-19264T (=DSM 44701T), isolated from a smear-ripened cheese.</title>
        <authorList>
            <consortium name="US DOE Joint Genome Institute (JGI-PGF)"/>
            <person name="Walter F."/>
            <person name="Albersmeier A."/>
            <person name="Kalinowski J."/>
            <person name="Ruckert C."/>
        </authorList>
    </citation>
    <scope>NUCLEOTIDE SEQUENCE</scope>
    <source>
        <strain evidence="1">JCM 19018</strain>
    </source>
</reference>
<dbReference type="AlphaFoldDB" id="A0A830ERR3"/>